<dbReference type="AlphaFoldDB" id="A0A4R6K7R2"/>
<evidence type="ECO:0000313" key="2">
    <source>
        <dbReference type="EMBL" id="TDO44675.1"/>
    </source>
</evidence>
<dbReference type="EMBL" id="SNWQ01000015">
    <property type="protein sequence ID" value="TDO44675.1"/>
    <property type="molecule type" value="Genomic_DNA"/>
</dbReference>
<feature type="signal peptide" evidence="1">
    <location>
        <begin position="1"/>
        <end position="19"/>
    </location>
</feature>
<keyword evidence="3" id="KW-1185">Reference proteome</keyword>
<evidence type="ECO:0000313" key="3">
    <source>
        <dbReference type="Proteomes" id="UP000295388"/>
    </source>
</evidence>
<dbReference type="Proteomes" id="UP000295388">
    <property type="component" value="Unassembled WGS sequence"/>
</dbReference>
<evidence type="ECO:0008006" key="4">
    <source>
        <dbReference type="Google" id="ProtNLM"/>
    </source>
</evidence>
<sequence length="344" mass="36443">MLSVTILIAGLLSAPASVAETSARAAEPTPTATTFVPPPGCDIDRALGTCRISVTEDSQRPAGGDEEKSATKKAVKAGCFYDGQPIPCKTSEGFWDPASGCYLTPKDKPLTFSDTSKIPPGSKFYRCWYVYDVEDGKPVGEARFESVIREPGETQTIDPREAARQVVESMVFVAPQLGLSPYVQSAAHKGIVNVPVWMWVTDPGASTTGPLTKRAALGGVAIEATGTVDRIDWSMGGGDVVTCKGAGTPFDRAAAEGKSLKEIPDSPTCGHRYRKTSRCENGQAFQVTATAYWTVHWTGGGMEGDIPLQFSRSLPLQVVDLRPVLVAPDGEGNTAATTPPRACS</sequence>
<keyword evidence="1" id="KW-0732">Signal</keyword>
<accession>A0A4R6K7R2</accession>
<gene>
    <name evidence="2" type="ORF">EV643_115177</name>
</gene>
<comment type="caution">
    <text evidence="2">The sequence shown here is derived from an EMBL/GenBank/DDBJ whole genome shotgun (WGS) entry which is preliminary data.</text>
</comment>
<name>A0A4R6K7R2_9ACTN</name>
<feature type="chain" id="PRO_5038503914" description="ATP/GTP-binding protein" evidence="1">
    <location>
        <begin position="20"/>
        <end position="344"/>
    </location>
</feature>
<organism evidence="2 3">
    <name type="scientific">Kribbella caucasensis</name>
    <dbReference type="NCBI Taxonomy" id="2512215"/>
    <lineage>
        <taxon>Bacteria</taxon>
        <taxon>Bacillati</taxon>
        <taxon>Actinomycetota</taxon>
        <taxon>Actinomycetes</taxon>
        <taxon>Propionibacteriales</taxon>
        <taxon>Kribbellaceae</taxon>
        <taxon>Kribbella</taxon>
    </lineage>
</organism>
<proteinExistence type="predicted"/>
<protein>
    <recommendedName>
        <fullName evidence="4">ATP/GTP-binding protein</fullName>
    </recommendedName>
</protein>
<evidence type="ECO:0000256" key="1">
    <source>
        <dbReference type="SAM" id="SignalP"/>
    </source>
</evidence>
<reference evidence="2 3" key="1">
    <citation type="submission" date="2019-03" db="EMBL/GenBank/DDBJ databases">
        <title>Genomic Encyclopedia of Type Strains, Phase III (KMG-III): the genomes of soil and plant-associated and newly described type strains.</title>
        <authorList>
            <person name="Whitman W."/>
        </authorList>
    </citation>
    <scope>NUCLEOTIDE SEQUENCE [LARGE SCALE GENOMIC DNA]</scope>
    <source>
        <strain evidence="2 3">VKM Ac-2527</strain>
    </source>
</reference>